<name>A0A382WLL4_9ZZZZ</name>
<feature type="non-terminal residue" evidence="1">
    <location>
        <position position="1"/>
    </location>
</feature>
<evidence type="ECO:0000313" key="1">
    <source>
        <dbReference type="EMBL" id="SVD59549.1"/>
    </source>
</evidence>
<proteinExistence type="predicted"/>
<protein>
    <submittedName>
        <fullName evidence="1">Uncharacterized protein</fullName>
    </submittedName>
</protein>
<sequence length="243" mass="27782">IATEMSRRGLFVIEPPYKADELVGYLKDFQYEQKLRTVPDDKRAMIKVSFILDDNTKLLEQKNPVTLYSCNNLKKKGRCRMSGKSVLRNGIKRLELKLNLTVSIETGSGKPWHEIKVNSSYSKEGSSIPNTEYVKVHLFRQAARVALKGMIPQKTKVELVLKDDANELAAKMIAAGAYKSALDNLLRKKRQELTSGDYYHLGLCSELTQDLASALRYYNTAMDIEYDEHISNYQNRIKRIINN</sequence>
<gene>
    <name evidence="1" type="ORF">METZ01_LOCUS412403</name>
</gene>
<dbReference type="AlphaFoldDB" id="A0A382WLL4"/>
<organism evidence="1">
    <name type="scientific">marine metagenome</name>
    <dbReference type="NCBI Taxonomy" id="408172"/>
    <lineage>
        <taxon>unclassified sequences</taxon>
        <taxon>metagenomes</taxon>
        <taxon>ecological metagenomes</taxon>
    </lineage>
</organism>
<reference evidence="1" key="1">
    <citation type="submission" date="2018-05" db="EMBL/GenBank/DDBJ databases">
        <authorList>
            <person name="Lanie J.A."/>
            <person name="Ng W.-L."/>
            <person name="Kazmierczak K.M."/>
            <person name="Andrzejewski T.M."/>
            <person name="Davidsen T.M."/>
            <person name="Wayne K.J."/>
            <person name="Tettelin H."/>
            <person name="Glass J.I."/>
            <person name="Rusch D."/>
            <person name="Podicherti R."/>
            <person name="Tsui H.-C.T."/>
            <person name="Winkler M.E."/>
        </authorList>
    </citation>
    <scope>NUCLEOTIDE SEQUENCE</scope>
</reference>
<dbReference type="EMBL" id="UINC01160736">
    <property type="protein sequence ID" value="SVD59549.1"/>
    <property type="molecule type" value="Genomic_DNA"/>
</dbReference>
<accession>A0A382WLL4</accession>